<proteinExistence type="predicted"/>
<evidence type="ECO:0000313" key="3">
    <source>
        <dbReference type="Proteomes" id="UP000679307"/>
    </source>
</evidence>
<dbReference type="Pfam" id="PF07179">
    <property type="entry name" value="SseB"/>
    <property type="match status" value="1"/>
</dbReference>
<reference evidence="2 3" key="1">
    <citation type="submission" date="2021-05" db="EMBL/GenBank/DDBJ databases">
        <title>Complete genome of Nocardioides aquaticus KCTC 9944T isolated from meromictic and hypersaline Ekho Lake, Antarctica.</title>
        <authorList>
            <person name="Hwang K."/>
            <person name="Kim K.M."/>
            <person name="Choe H."/>
        </authorList>
    </citation>
    <scope>NUCLEOTIDE SEQUENCE [LARGE SCALE GENOMIC DNA]</scope>
    <source>
        <strain evidence="2 3">KCTC 9944</strain>
    </source>
</reference>
<sequence>MTSRELPDPGFADDDGAPDPVLRAAMLARAEGRGTTGDVLGPLAGARLLVPVVAVLGEVELDERGLAHDKSSDMAAVLVAGADGRTALLAFTGADAMAAWDPQARPVPVAAATAATAALQEGAAALAVDLAGPASYVLTGQDLEAVAAGWRLVRVDGRLAWVGASPDGAEDSPVPE</sequence>
<accession>A0ABX8EMK3</accession>
<name>A0ABX8EMK3_9ACTN</name>
<evidence type="ECO:0000259" key="1">
    <source>
        <dbReference type="Pfam" id="PF07179"/>
    </source>
</evidence>
<protein>
    <recommendedName>
        <fullName evidence="1">SseB protein N-terminal domain-containing protein</fullName>
    </recommendedName>
</protein>
<evidence type="ECO:0000313" key="2">
    <source>
        <dbReference type="EMBL" id="QVT80318.1"/>
    </source>
</evidence>
<organism evidence="2 3">
    <name type="scientific">Nocardioides aquaticus</name>
    <dbReference type="NCBI Taxonomy" id="160826"/>
    <lineage>
        <taxon>Bacteria</taxon>
        <taxon>Bacillati</taxon>
        <taxon>Actinomycetota</taxon>
        <taxon>Actinomycetes</taxon>
        <taxon>Propionibacteriales</taxon>
        <taxon>Nocardioidaceae</taxon>
        <taxon>Nocardioides</taxon>
    </lineage>
</organism>
<dbReference type="RefSeq" id="WP_246535543.1">
    <property type="nucleotide sequence ID" value="NZ_BAAAHS010000128.1"/>
</dbReference>
<dbReference type="Proteomes" id="UP000679307">
    <property type="component" value="Chromosome"/>
</dbReference>
<feature type="domain" description="SseB protein N-terminal" evidence="1">
    <location>
        <begin position="22"/>
        <end position="145"/>
    </location>
</feature>
<keyword evidence="3" id="KW-1185">Reference proteome</keyword>
<dbReference type="EMBL" id="CP075371">
    <property type="protein sequence ID" value="QVT80318.1"/>
    <property type="molecule type" value="Genomic_DNA"/>
</dbReference>
<dbReference type="InterPro" id="IPR009839">
    <property type="entry name" value="SseB_N"/>
</dbReference>
<gene>
    <name evidence="2" type="ORF">ENKNEFLB_02713</name>
</gene>